<evidence type="ECO:0000256" key="2">
    <source>
        <dbReference type="ARBA" id="ARBA00010532"/>
    </source>
</evidence>
<feature type="compositionally biased region" description="Basic and acidic residues" evidence="7">
    <location>
        <begin position="47"/>
        <end position="64"/>
    </location>
</feature>
<feature type="compositionally biased region" description="Basic and acidic residues" evidence="7">
    <location>
        <begin position="170"/>
        <end position="192"/>
    </location>
</feature>
<reference evidence="10" key="1">
    <citation type="journal article" date="2023" name="Commun. Biol.">
        <title>Genome analysis of Parmales, the sister group of diatoms, reveals the evolutionary specialization of diatoms from phago-mixotrophs to photoautotrophs.</title>
        <authorList>
            <person name="Ban H."/>
            <person name="Sato S."/>
            <person name="Yoshikawa S."/>
            <person name="Yamada K."/>
            <person name="Nakamura Y."/>
            <person name="Ichinomiya M."/>
            <person name="Sato N."/>
            <person name="Blanc-Mathieu R."/>
            <person name="Endo H."/>
            <person name="Kuwata A."/>
            <person name="Ogata H."/>
        </authorList>
    </citation>
    <scope>NUCLEOTIDE SEQUENCE [LARGE SCALE GENOMIC DNA]</scope>
</reference>
<proteinExistence type="inferred from homology"/>
<dbReference type="PANTHER" id="PTHR11923:SF51">
    <property type="entry name" value="LYSOSOME MEMBRANE PROTEIN 2"/>
    <property type="match status" value="1"/>
</dbReference>
<dbReference type="InterPro" id="IPR002159">
    <property type="entry name" value="CD36_fam"/>
</dbReference>
<comment type="caution">
    <text evidence="9">The sequence shown here is derived from an EMBL/GenBank/DDBJ whole genome shotgun (WGS) entry which is preliminary data.</text>
</comment>
<dbReference type="GO" id="GO:0005737">
    <property type="term" value="C:cytoplasm"/>
    <property type="evidence" value="ECO:0007669"/>
    <property type="project" value="TreeGrafter"/>
</dbReference>
<evidence type="ECO:0000256" key="1">
    <source>
        <dbReference type="ARBA" id="ARBA00004370"/>
    </source>
</evidence>
<organism evidence="9 10">
    <name type="scientific">Triparma laevis f. inornata</name>
    <dbReference type="NCBI Taxonomy" id="1714386"/>
    <lineage>
        <taxon>Eukaryota</taxon>
        <taxon>Sar</taxon>
        <taxon>Stramenopiles</taxon>
        <taxon>Ochrophyta</taxon>
        <taxon>Bolidophyceae</taxon>
        <taxon>Parmales</taxon>
        <taxon>Triparmaceae</taxon>
        <taxon>Triparma</taxon>
    </lineage>
</organism>
<keyword evidence="5 8" id="KW-0472">Membrane</keyword>
<evidence type="ECO:0000256" key="4">
    <source>
        <dbReference type="ARBA" id="ARBA00022989"/>
    </source>
</evidence>
<accession>A0A9W7BBY1</accession>
<evidence type="ECO:0000313" key="10">
    <source>
        <dbReference type="Proteomes" id="UP001162640"/>
    </source>
</evidence>
<feature type="compositionally biased region" description="Low complexity" evidence="7">
    <location>
        <begin position="83"/>
        <end position="107"/>
    </location>
</feature>
<keyword evidence="3 8" id="KW-0812">Transmembrane</keyword>
<feature type="compositionally biased region" description="Polar residues" evidence="7">
    <location>
        <begin position="250"/>
        <end position="266"/>
    </location>
</feature>
<sequence length="1330" mass="150726">MPVPKKGVDPSKTFSYNGPPAGVKAPPPPSKGPNVPPAGAHAPPPPSRDRGFSRFEDDVQKTQYDDDSAFEVLDEEAPQPLNSRASLAFTSSLSSTGSGKSAASSTRPDVLNFNKKNPPGPPPGQPVSFVQKKEKSHSGRPNSTERPKSDGSSKSASSFAPPPGNPVEFISKKSEKKFQKEPSQKDSRDRRASRSGRSSPTPKSKSSKNKTRGGSNSPTRDRNATVTFTSNTHINLPKTHRGTGYPRKAANSTASTTTVGTVRQTELSSAPSVKDYTESEITKERIWEGKAHQFCGFFLLFFAAVSFSVSMFASTMGKIDEKVMSMVQYRTTIFHEDARLFDAFHMNKDPFVQTTNNFYFFHCTNRDQVLTGETPELEEKGPYVFQQTMARLGITFSSDWKEMTYTRAYKQEFVPDNEGLWKLEHEITMPSTAYVAAMNGAEGHGFIGENYLVLQDTFVQLESIANFFQLSNDGNRMSDIPEQYYFADLLWKKFLPAVIYDLFDEMKDNSVADDCGVNWWFWREEQDAAGGANVKTNGFLKKWGGECGGGNGGVFDILEFEGCLSTEGSFCSNCCSKGISMDILELMDPKICPGYSEWQDNQCLRNQDNKIYIDQVLELFDASNKMSFMADKNEEDEKGEYELYGASMWVDEANLYMGPIEGHFTVAPDIYNDIRSWLLKVSNDNTHFHNRVMSKITSWTGRAPNDTKKKYTNSAALQFGTGRVLGGFSDGDVRSFYDSQRFKVDRDAQSDLRIRWDHSRWIYNEDSSSKFTEYGVWAKRNNNSPTVDMSVSQATNLLNYISDSTKFWTIVQDSYATNNNEVPGTGQTYANVRKYIMYIRETFVLPDFRNQLQGQLMPTRTVQDWVMGHWEQVNKMTLDPGDPRQTTTLLRNNDFAHINDEDYAPVEPDPEVEPGTVKDEILRCETSSDRTGMLTDTLNDQTVLFDHCDYDDKKHVWVKKTDTYKTGLEEVREKGELLKVNGFEYLTSDAYGQDLYFHSGGHDLLGDYSASKGLLDGQTWPALQLNACNSKCKVAVYHHDTMVPIVWKVDKSIDEVQKFRGQRCAQLILDEDYFDHTGYASAYHDDYTFIDPTYPGLIDISKSRGAKVFLSKPHFYFDNHKDLQNRYELQVSGLRPSESKHNSRIWVEEVTGAVVKRDTRLQYNILLPPREGVFGELDGSGMSDEDPVVLPMYWLNEKSEMTETASEMLDTHPIYALLWIQYTLIPMSILFTIALIAGGVTCIRRGAFMITHPSMRVNEAGMRYHQWMHELHQARNKEKDKRRAEKQKRKDLETRIKSVMVNQNSTVGFEQRGNHGDQFNRTTSPFHNKF</sequence>
<comment type="similarity">
    <text evidence="2">Belongs to the CD36 family.</text>
</comment>
<dbReference type="PANTHER" id="PTHR11923">
    <property type="entry name" value="SCAVENGER RECEPTOR CLASS B TYPE-1 SR-B1"/>
    <property type="match status" value="1"/>
</dbReference>
<name>A0A9W7BBY1_9STRA</name>
<dbReference type="EMBL" id="BLQM01000404">
    <property type="protein sequence ID" value="GMH88019.1"/>
    <property type="molecule type" value="Genomic_DNA"/>
</dbReference>
<feature type="compositionally biased region" description="Acidic residues" evidence="7">
    <location>
        <begin position="65"/>
        <end position="77"/>
    </location>
</feature>
<protein>
    <submittedName>
        <fullName evidence="9">Uncharacterized protein</fullName>
    </submittedName>
</protein>
<feature type="compositionally biased region" description="Pro residues" evidence="7">
    <location>
        <begin position="25"/>
        <end position="46"/>
    </location>
</feature>
<evidence type="ECO:0000256" key="5">
    <source>
        <dbReference type="ARBA" id="ARBA00023136"/>
    </source>
</evidence>
<keyword evidence="6" id="KW-0325">Glycoprotein</keyword>
<evidence type="ECO:0000256" key="7">
    <source>
        <dbReference type="SAM" id="MobiDB-lite"/>
    </source>
</evidence>
<feature type="compositionally biased region" description="Polar residues" evidence="7">
    <location>
        <begin position="213"/>
        <end position="234"/>
    </location>
</feature>
<feature type="compositionally biased region" description="Basic and acidic residues" evidence="7">
    <location>
        <begin position="131"/>
        <end position="151"/>
    </location>
</feature>
<feature type="transmembrane region" description="Helical" evidence="8">
    <location>
        <begin position="294"/>
        <end position="313"/>
    </location>
</feature>
<dbReference type="GO" id="GO:0016020">
    <property type="term" value="C:membrane"/>
    <property type="evidence" value="ECO:0007669"/>
    <property type="project" value="UniProtKB-SubCell"/>
</dbReference>
<feature type="region of interest" description="Disordered" evidence="7">
    <location>
        <begin position="1310"/>
        <end position="1330"/>
    </location>
</feature>
<feature type="compositionally biased region" description="Polar residues" evidence="7">
    <location>
        <begin position="1317"/>
        <end position="1330"/>
    </location>
</feature>
<feature type="compositionally biased region" description="Low complexity" evidence="7">
    <location>
        <begin position="195"/>
        <end position="204"/>
    </location>
</feature>
<evidence type="ECO:0000256" key="6">
    <source>
        <dbReference type="ARBA" id="ARBA00023180"/>
    </source>
</evidence>
<keyword evidence="4 8" id="KW-1133">Transmembrane helix</keyword>
<dbReference type="Proteomes" id="UP001162640">
    <property type="component" value="Unassembled WGS sequence"/>
</dbReference>
<comment type="subcellular location">
    <subcellularLocation>
        <location evidence="1">Membrane</location>
    </subcellularLocation>
</comment>
<evidence type="ECO:0000313" key="9">
    <source>
        <dbReference type="EMBL" id="GMH88019.1"/>
    </source>
</evidence>
<evidence type="ECO:0000256" key="8">
    <source>
        <dbReference type="SAM" id="Phobius"/>
    </source>
</evidence>
<gene>
    <name evidence="9" type="ORF">TL16_g11033</name>
</gene>
<feature type="region of interest" description="Disordered" evidence="7">
    <location>
        <begin position="1"/>
        <end position="266"/>
    </location>
</feature>
<feature type="region of interest" description="Disordered" evidence="7">
    <location>
        <begin position="1273"/>
        <end position="1292"/>
    </location>
</feature>
<feature type="transmembrane region" description="Helical" evidence="8">
    <location>
        <begin position="1219"/>
        <end position="1243"/>
    </location>
</feature>
<dbReference type="GO" id="GO:0005044">
    <property type="term" value="F:scavenger receptor activity"/>
    <property type="evidence" value="ECO:0007669"/>
    <property type="project" value="TreeGrafter"/>
</dbReference>
<dbReference type="Pfam" id="PF01130">
    <property type="entry name" value="CD36"/>
    <property type="match status" value="2"/>
</dbReference>
<evidence type="ECO:0000256" key="3">
    <source>
        <dbReference type="ARBA" id="ARBA00022692"/>
    </source>
</evidence>
<dbReference type="PRINTS" id="PR01609">
    <property type="entry name" value="CD36FAMILY"/>
</dbReference>